<reference evidence="1" key="1">
    <citation type="journal article" date="2019" name="Plant J.">
        <title>Chlorella vulgaris genome assembly and annotation reveals the molecular basis for metabolic acclimation to high light conditions.</title>
        <authorList>
            <person name="Cecchin M."/>
            <person name="Marcolungo L."/>
            <person name="Rossato M."/>
            <person name="Girolomoni L."/>
            <person name="Cosentino E."/>
            <person name="Cuine S."/>
            <person name="Li-Beisson Y."/>
            <person name="Delledonne M."/>
            <person name="Ballottari M."/>
        </authorList>
    </citation>
    <scope>NUCLEOTIDE SEQUENCE</scope>
    <source>
        <strain evidence="1">211/11P</strain>
    </source>
</reference>
<dbReference type="AlphaFoldDB" id="A0A9D4U0U6"/>
<gene>
    <name evidence="1" type="ORF">D9Q98_001256</name>
</gene>
<protein>
    <submittedName>
        <fullName evidence="1">Uncharacterized protein</fullName>
    </submittedName>
</protein>
<proteinExistence type="predicted"/>
<comment type="caution">
    <text evidence="1">The sequence shown here is derived from an EMBL/GenBank/DDBJ whole genome shotgun (WGS) entry which is preliminary data.</text>
</comment>
<accession>A0A9D4U0U6</accession>
<reference evidence="1" key="2">
    <citation type="submission" date="2020-11" db="EMBL/GenBank/DDBJ databases">
        <authorList>
            <person name="Cecchin M."/>
            <person name="Marcolungo L."/>
            <person name="Rossato M."/>
            <person name="Girolomoni L."/>
            <person name="Cosentino E."/>
            <person name="Cuine S."/>
            <person name="Li-Beisson Y."/>
            <person name="Delledonne M."/>
            <person name="Ballottari M."/>
        </authorList>
    </citation>
    <scope>NUCLEOTIDE SEQUENCE</scope>
    <source>
        <strain evidence="1">211/11P</strain>
        <tissue evidence="1">Whole cell</tissue>
    </source>
</reference>
<dbReference type="OrthoDB" id="512040at2759"/>
<organism evidence="1 2">
    <name type="scientific">Chlorella vulgaris</name>
    <name type="common">Green alga</name>
    <dbReference type="NCBI Taxonomy" id="3077"/>
    <lineage>
        <taxon>Eukaryota</taxon>
        <taxon>Viridiplantae</taxon>
        <taxon>Chlorophyta</taxon>
        <taxon>core chlorophytes</taxon>
        <taxon>Trebouxiophyceae</taxon>
        <taxon>Chlorellales</taxon>
        <taxon>Chlorellaceae</taxon>
        <taxon>Chlorella clade</taxon>
        <taxon>Chlorella</taxon>
    </lineage>
</organism>
<sequence>MATAPSSFERRERAAEEVYYRQEERLSILKRLEKLCDRGVLDRSVLEEIRKATSPDVHRASSVEVSPGVFKDVPGELKQREGHVFAHTPVPKPSEVDRMKTGVHAEMGPSKWAPAGGGSIFSLKDSMPEAPARALPPQEAARLARLQSAAEVPSVFGYRLSPRTPGRTFFLGSLLAIWGTAALVAASARTISGGPGAAPEGQAADSAERTYSALGERLASFFMPWRARVEGRRASSAEVEAEEGDFARALKQRMVEGRA</sequence>
<dbReference type="EMBL" id="SIDB01000001">
    <property type="protein sequence ID" value="KAI3438839.1"/>
    <property type="molecule type" value="Genomic_DNA"/>
</dbReference>
<evidence type="ECO:0000313" key="1">
    <source>
        <dbReference type="EMBL" id="KAI3438839.1"/>
    </source>
</evidence>
<keyword evidence="2" id="KW-1185">Reference proteome</keyword>
<name>A0A9D4U0U6_CHLVU</name>
<dbReference type="Proteomes" id="UP001055712">
    <property type="component" value="Unassembled WGS sequence"/>
</dbReference>
<evidence type="ECO:0000313" key="2">
    <source>
        <dbReference type="Proteomes" id="UP001055712"/>
    </source>
</evidence>